<comment type="caution">
    <text evidence="1">The sequence shown here is derived from an EMBL/GenBank/DDBJ whole genome shotgun (WGS) entry which is preliminary data.</text>
</comment>
<dbReference type="EMBL" id="CAJJDO010000116">
    <property type="protein sequence ID" value="CAD8197631.1"/>
    <property type="molecule type" value="Genomic_DNA"/>
</dbReference>
<accession>A0A8S1X9F5</accession>
<sequence>MNNFINCNQDNKVFNGQEKQNKQYNQYIREFIEELQGKDYVCYNRTQDYKCSFWDSNQEKLVKATLQIIFTQQKNIKYLMDGQIIRIDKVINRLEVLKNLEQIKYLQWLGQYNQNQNKVAKWSAVWKGDQLLEVGGYYSEDGLKQGFWKELSRNYSNENQVYEWGEYINDLRNKQWKFIYDNKIIGGGVYNKQGQKIGKWVELDDEFQNQVTYSGEYMNGQKVGVWDILYKRMDQLERIGGGSYAYKKEGFDLNSKKVGIWIELTDGFSGKSQVIQFGEYKNGRKIGKWVIFWRKNQYQSFKQIGDGSYDDKPEYQDIRGIVQFCIGVNLVVVKKLVDGMHFFKMNKCIIQIQTFIIQKISNKNRGGGSYDDKPGNEIKFGNWIELSEGFQIDREVTYNGEYQNGRKVGKWDTFYQDEQIGGGSYDKEQRQDNVISSIKIGKWIELSDYFGGGGQIISKGEYQDGQKFGRWDIFYRRWRKDQFEEIGGGSYDYKEGEIALGSIKIGKWIELSPDFNSISQITFNGEYENGQKVGNWITLWRKNKYNRFKQIGGGSYDDNRIYGLLNQNKIGRWIELNDGYREGRRIKYEGDYKNGRKIGKWNTFFEKVLMQKQIIIDIQLKNENSGGGQYSENSLDFQGSIKIGKWIELKNKFGKGYGDQQVIFVGEYKNGKKVGTWNEMIRDQNKLQGEFKTIKEVQYDY</sequence>
<evidence type="ECO:0000313" key="2">
    <source>
        <dbReference type="Proteomes" id="UP000689195"/>
    </source>
</evidence>
<gene>
    <name evidence="1" type="ORF">PPENT_87.1.T1160031</name>
</gene>
<keyword evidence="2" id="KW-1185">Reference proteome</keyword>
<organism evidence="1 2">
    <name type="scientific">Paramecium pentaurelia</name>
    <dbReference type="NCBI Taxonomy" id="43138"/>
    <lineage>
        <taxon>Eukaryota</taxon>
        <taxon>Sar</taxon>
        <taxon>Alveolata</taxon>
        <taxon>Ciliophora</taxon>
        <taxon>Intramacronucleata</taxon>
        <taxon>Oligohymenophorea</taxon>
        <taxon>Peniculida</taxon>
        <taxon>Parameciidae</taxon>
        <taxon>Paramecium</taxon>
    </lineage>
</organism>
<protein>
    <submittedName>
        <fullName evidence="1">Uncharacterized protein</fullName>
    </submittedName>
</protein>
<dbReference type="PANTHER" id="PTHR33706">
    <property type="entry name" value="MORN VARIANT REPEAT PROTEIN"/>
    <property type="match status" value="1"/>
</dbReference>
<proteinExistence type="predicted"/>
<reference evidence="1" key="1">
    <citation type="submission" date="2021-01" db="EMBL/GenBank/DDBJ databases">
        <authorList>
            <consortium name="Genoscope - CEA"/>
            <person name="William W."/>
        </authorList>
    </citation>
    <scope>NUCLEOTIDE SEQUENCE</scope>
</reference>
<dbReference type="OrthoDB" id="298777at2759"/>
<dbReference type="AlphaFoldDB" id="A0A8S1X9F5"/>
<name>A0A8S1X9F5_9CILI</name>
<dbReference type="PANTHER" id="PTHR33706:SF1">
    <property type="entry name" value="TPR REPEAT PROTEIN"/>
    <property type="match status" value="1"/>
</dbReference>
<dbReference type="Proteomes" id="UP000689195">
    <property type="component" value="Unassembled WGS sequence"/>
</dbReference>
<evidence type="ECO:0000313" key="1">
    <source>
        <dbReference type="EMBL" id="CAD8197631.1"/>
    </source>
</evidence>